<keyword evidence="12 13" id="KW-0324">Glycolysis</keyword>
<comment type="subunit">
    <text evidence="13">Monomer.</text>
</comment>
<dbReference type="PIRSF" id="PIRSF000724">
    <property type="entry name" value="Pgk"/>
    <property type="match status" value="1"/>
</dbReference>
<dbReference type="FunFam" id="3.40.50.1260:FF:000006">
    <property type="entry name" value="Phosphoglycerate kinase"/>
    <property type="match status" value="1"/>
</dbReference>
<comment type="caution">
    <text evidence="13">Lacks conserved residue(s) required for the propagation of feature annotation.</text>
</comment>
<dbReference type="PANTHER" id="PTHR11406:SF23">
    <property type="entry name" value="PHOSPHOGLYCERATE KINASE 1, CHLOROPLASTIC-RELATED"/>
    <property type="match status" value="1"/>
</dbReference>
<evidence type="ECO:0000256" key="12">
    <source>
        <dbReference type="ARBA" id="ARBA00023152"/>
    </source>
</evidence>
<dbReference type="HAMAP" id="MF_00145">
    <property type="entry name" value="Phosphoglyc_kinase"/>
    <property type="match status" value="1"/>
</dbReference>
<evidence type="ECO:0000256" key="8">
    <source>
        <dbReference type="ARBA" id="ARBA00022679"/>
    </source>
</evidence>
<dbReference type="GO" id="GO:0006094">
    <property type="term" value="P:gluconeogenesis"/>
    <property type="evidence" value="ECO:0007669"/>
    <property type="project" value="TreeGrafter"/>
</dbReference>
<dbReference type="InterPro" id="IPR001576">
    <property type="entry name" value="Phosphoglycerate_kinase"/>
</dbReference>
<evidence type="ECO:0000256" key="10">
    <source>
        <dbReference type="ARBA" id="ARBA00022777"/>
    </source>
</evidence>
<dbReference type="STRING" id="2177.BHR79_05460"/>
<feature type="binding site" evidence="13 15">
    <location>
        <position position="337"/>
    </location>
    <ligand>
        <name>ATP</name>
        <dbReference type="ChEBI" id="CHEBI:30616"/>
    </ligand>
</feature>
<feature type="binding site" evidence="13 14">
    <location>
        <begin position="28"/>
        <end position="30"/>
    </location>
    <ligand>
        <name>substrate</name>
    </ligand>
</feature>
<dbReference type="PANTHER" id="PTHR11406">
    <property type="entry name" value="PHOSPHOGLYCERATE KINASE"/>
    <property type="match status" value="1"/>
</dbReference>
<keyword evidence="8 13" id="KW-0808">Transferase</keyword>
<name>A0A1L3Q288_9EURY</name>
<feature type="binding site" evidence="13 14">
    <location>
        <begin position="65"/>
        <end position="68"/>
    </location>
    <ligand>
        <name>substrate</name>
    </ligand>
</feature>
<sequence>MMDTVQDKDYFTIDDFDVDDKTVLVRVDINTPMDPEGSILDDLRISSHIPTIQDLEDSRVVLLAHQSRAGKSDFTTMQPHAERLSHYLGREVEYVDDIFGSHARSRIAAMEKGDVLLLENVRFYSEETISRSAKEHANTHMVKNLAPFADIFLNDAFAVSHRSHLSLMGFTHLLPCGAGRLMEKEITSLDRGIKGGGRPCIFVLGGAKVDDSLTVAENVLSNGGADRVLVTGVVANVMLAASGFDIGKANKDFIESQGYLEQIDRAKKILDDFDGKVGLPVDVALNDNGSRIEVSVEEVGGSILPINDIGIETIVAYSREISQAGTVILNGPAGVSEFDGFELGTYEIVKAATEADYSIAGGGHISAEVRNMGFDHSFSHISTGGGSCIDYLAGTPLPAIEALKKAAVLISKHD</sequence>
<dbReference type="InterPro" id="IPR015824">
    <property type="entry name" value="Phosphoglycerate_kinase_N"/>
</dbReference>
<organism evidence="17 18">
    <name type="scientific">Methanohalophilus halophilus</name>
    <dbReference type="NCBI Taxonomy" id="2177"/>
    <lineage>
        <taxon>Archaea</taxon>
        <taxon>Methanobacteriati</taxon>
        <taxon>Methanobacteriota</taxon>
        <taxon>Stenosarchaea group</taxon>
        <taxon>Methanomicrobia</taxon>
        <taxon>Methanosarcinales</taxon>
        <taxon>Methanosarcinaceae</taxon>
        <taxon>Methanohalophilus</taxon>
    </lineage>
</organism>
<feature type="binding site" evidence="13">
    <location>
        <position position="162"/>
    </location>
    <ligand>
        <name>substrate</name>
    </ligand>
</feature>
<evidence type="ECO:0000256" key="13">
    <source>
        <dbReference type="HAMAP-Rule" id="MF_00145"/>
    </source>
</evidence>
<dbReference type="PRINTS" id="PR00477">
    <property type="entry name" value="PHGLYCKINASE"/>
</dbReference>
<gene>
    <name evidence="13" type="primary">pgk</name>
    <name evidence="17" type="ORF">BHR79_05460</name>
</gene>
<evidence type="ECO:0000313" key="17">
    <source>
        <dbReference type="EMBL" id="APH38992.1"/>
    </source>
</evidence>
<evidence type="ECO:0000256" key="14">
    <source>
        <dbReference type="PIRSR" id="PIRSR000724-1"/>
    </source>
</evidence>
<dbReference type="KEGG" id="mhaz:BHR79_05460"/>
<evidence type="ECO:0000256" key="9">
    <source>
        <dbReference type="ARBA" id="ARBA00022741"/>
    </source>
</evidence>
<feature type="binding site" evidence="13">
    <location>
        <position position="44"/>
    </location>
    <ligand>
        <name>substrate</name>
    </ligand>
</feature>
<evidence type="ECO:0000256" key="1">
    <source>
        <dbReference type="ARBA" id="ARBA00000642"/>
    </source>
</evidence>
<evidence type="ECO:0000256" key="11">
    <source>
        <dbReference type="ARBA" id="ARBA00022840"/>
    </source>
</evidence>
<evidence type="ECO:0000256" key="7">
    <source>
        <dbReference type="ARBA" id="ARBA00022490"/>
    </source>
</evidence>
<evidence type="ECO:0000256" key="2">
    <source>
        <dbReference type="ARBA" id="ARBA00004496"/>
    </source>
</evidence>
<feature type="binding site" evidence="13">
    <location>
        <begin position="362"/>
        <end position="365"/>
    </location>
    <ligand>
        <name>ATP</name>
        <dbReference type="ChEBI" id="CHEBI:30616"/>
    </ligand>
</feature>
<dbReference type="GeneID" id="30583191"/>
<evidence type="ECO:0000313" key="18">
    <source>
        <dbReference type="Proteomes" id="UP000186879"/>
    </source>
</evidence>
<dbReference type="EMBL" id="CP017921">
    <property type="protein sequence ID" value="APH38992.1"/>
    <property type="molecule type" value="Genomic_DNA"/>
</dbReference>
<dbReference type="Pfam" id="PF00162">
    <property type="entry name" value="PGK"/>
    <property type="match status" value="1"/>
</dbReference>
<comment type="catalytic activity">
    <reaction evidence="1 13 16">
        <text>(2R)-3-phosphoglycerate + ATP = (2R)-3-phospho-glyceroyl phosphate + ADP</text>
        <dbReference type="Rhea" id="RHEA:14801"/>
        <dbReference type="ChEBI" id="CHEBI:30616"/>
        <dbReference type="ChEBI" id="CHEBI:57604"/>
        <dbReference type="ChEBI" id="CHEBI:58272"/>
        <dbReference type="ChEBI" id="CHEBI:456216"/>
        <dbReference type="EC" id="2.7.2.3"/>
    </reaction>
</comment>
<evidence type="ECO:0000256" key="15">
    <source>
        <dbReference type="PIRSR" id="PIRSR000724-2"/>
    </source>
</evidence>
<keyword evidence="11 13" id="KW-0067">ATP-binding</keyword>
<proteinExistence type="inferred from homology"/>
<keyword evidence="7 13" id="KW-0963">Cytoplasm</keyword>
<evidence type="ECO:0000256" key="3">
    <source>
        <dbReference type="ARBA" id="ARBA00004838"/>
    </source>
</evidence>
<dbReference type="GO" id="GO:0004618">
    <property type="term" value="F:phosphoglycerate kinase activity"/>
    <property type="evidence" value="ECO:0007669"/>
    <property type="project" value="UniProtKB-UniRule"/>
</dbReference>
<dbReference type="GO" id="GO:0043531">
    <property type="term" value="F:ADP binding"/>
    <property type="evidence" value="ECO:0007669"/>
    <property type="project" value="TreeGrafter"/>
</dbReference>
<dbReference type="FunFam" id="3.40.50.1260:FF:000012">
    <property type="entry name" value="Phosphoglycerate kinase"/>
    <property type="match status" value="1"/>
</dbReference>
<dbReference type="Proteomes" id="UP000186879">
    <property type="component" value="Chromosome"/>
</dbReference>
<reference evidence="17 18" key="1">
    <citation type="submission" date="2016-10" db="EMBL/GenBank/DDBJ databases">
        <title>Methanohalophilus halophilus.</title>
        <authorList>
            <person name="L'haridon S."/>
        </authorList>
    </citation>
    <scope>NUCLEOTIDE SEQUENCE [LARGE SCALE GENOMIC DNA]</scope>
    <source>
        <strain evidence="17 18">Z-7982</strain>
    </source>
</reference>
<dbReference type="GO" id="GO:0006096">
    <property type="term" value="P:glycolytic process"/>
    <property type="evidence" value="ECO:0007669"/>
    <property type="project" value="UniProtKB-UniRule"/>
</dbReference>
<evidence type="ECO:0000256" key="5">
    <source>
        <dbReference type="ARBA" id="ARBA00013061"/>
    </source>
</evidence>
<dbReference type="GO" id="GO:0005524">
    <property type="term" value="F:ATP binding"/>
    <property type="evidence" value="ECO:0007669"/>
    <property type="project" value="UniProtKB-KW"/>
</dbReference>
<comment type="pathway">
    <text evidence="3 13">Carbohydrate degradation; glycolysis; pyruvate from D-glyceraldehyde 3-phosphate: step 2/5.</text>
</comment>
<dbReference type="InterPro" id="IPR036043">
    <property type="entry name" value="Phosphoglycerate_kinase_sf"/>
</dbReference>
<dbReference type="UniPathway" id="UPA00109">
    <property type="reaction ID" value="UER00185"/>
</dbReference>
<dbReference type="GO" id="GO:0005829">
    <property type="term" value="C:cytosol"/>
    <property type="evidence" value="ECO:0007669"/>
    <property type="project" value="TreeGrafter"/>
</dbReference>
<keyword evidence="18" id="KW-1185">Reference proteome</keyword>
<keyword evidence="9 13" id="KW-0547">Nucleotide-binding</keyword>
<keyword evidence="10 13" id="KW-0418">Kinase</keyword>
<comment type="similarity">
    <text evidence="4 13 16">Belongs to the phosphoglycerate kinase family.</text>
</comment>
<feature type="binding site" evidence="14">
    <location>
        <position position="44"/>
    </location>
    <ligand>
        <name>(2R)-3-phosphoglycerate</name>
        <dbReference type="ChEBI" id="CHEBI:58272"/>
    </ligand>
</feature>
<accession>A0A1L3Q288</accession>
<dbReference type="EC" id="2.7.2.3" evidence="5 13"/>
<dbReference type="Gene3D" id="3.40.50.1260">
    <property type="entry name" value="Phosphoglycerate kinase, N-terminal domain"/>
    <property type="match status" value="2"/>
</dbReference>
<dbReference type="AlphaFoldDB" id="A0A1L3Q288"/>
<protein>
    <recommendedName>
        <fullName evidence="6 13">Phosphoglycerate kinase</fullName>
        <ecNumber evidence="5 13">2.7.2.3</ecNumber>
    </recommendedName>
</protein>
<evidence type="ECO:0000256" key="16">
    <source>
        <dbReference type="RuleBase" id="RU000532"/>
    </source>
</evidence>
<dbReference type="SUPFAM" id="SSF53748">
    <property type="entry name" value="Phosphoglycerate kinase"/>
    <property type="match status" value="1"/>
</dbReference>
<evidence type="ECO:0000256" key="6">
    <source>
        <dbReference type="ARBA" id="ARBA00016471"/>
    </source>
</evidence>
<evidence type="ECO:0000256" key="4">
    <source>
        <dbReference type="ARBA" id="ARBA00008982"/>
    </source>
</evidence>
<feature type="binding site" evidence="13">
    <location>
        <position position="122"/>
    </location>
    <ligand>
        <name>substrate</name>
    </ligand>
</feature>
<feature type="binding site" evidence="14">
    <location>
        <position position="162"/>
    </location>
    <ligand>
        <name>(2R)-3-phosphoglycerate</name>
        <dbReference type="ChEBI" id="CHEBI:58272"/>
    </ligand>
</feature>
<dbReference type="RefSeq" id="WP_072561430.1">
    <property type="nucleotide sequence ID" value="NZ_CP017921.1"/>
</dbReference>
<feature type="binding site" evidence="14">
    <location>
        <position position="122"/>
    </location>
    <ligand>
        <name>(2R)-3-phosphoglycerate</name>
        <dbReference type="ChEBI" id="CHEBI:58272"/>
    </ligand>
</feature>
<comment type="subcellular location">
    <subcellularLocation>
        <location evidence="2 13">Cytoplasm</location>
    </subcellularLocation>
</comment>